<organism evidence="2 3">
    <name type="scientific">Pleurodeles waltl</name>
    <name type="common">Iberian ribbed newt</name>
    <dbReference type="NCBI Taxonomy" id="8319"/>
    <lineage>
        <taxon>Eukaryota</taxon>
        <taxon>Metazoa</taxon>
        <taxon>Chordata</taxon>
        <taxon>Craniata</taxon>
        <taxon>Vertebrata</taxon>
        <taxon>Euteleostomi</taxon>
        <taxon>Amphibia</taxon>
        <taxon>Batrachia</taxon>
        <taxon>Caudata</taxon>
        <taxon>Salamandroidea</taxon>
        <taxon>Salamandridae</taxon>
        <taxon>Pleurodelinae</taxon>
        <taxon>Pleurodeles</taxon>
    </lineage>
</organism>
<dbReference type="Proteomes" id="UP001066276">
    <property type="component" value="Chromosome 1_2"/>
</dbReference>
<reference evidence="2" key="1">
    <citation type="journal article" date="2022" name="bioRxiv">
        <title>Sequencing and chromosome-scale assembly of the giantPleurodeles waltlgenome.</title>
        <authorList>
            <person name="Brown T."/>
            <person name="Elewa A."/>
            <person name="Iarovenko S."/>
            <person name="Subramanian E."/>
            <person name="Araus A.J."/>
            <person name="Petzold A."/>
            <person name="Susuki M."/>
            <person name="Suzuki K.-i.T."/>
            <person name="Hayashi T."/>
            <person name="Toyoda A."/>
            <person name="Oliveira C."/>
            <person name="Osipova E."/>
            <person name="Leigh N.D."/>
            <person name="Simon A."/>
            <person name="Yun M.H."/>
        </authorList>
    </citation>
    <scope>NUCLEOTIDE SEQUENCE</scope>
    <source>
        <strain evidence="2">20211129_DDA</strain>
        <tissue evidence="2">Liver</tissue>
    </source>
</reference>
<evidence type="ECO:0000313" key="3">
    <source>
        <dbReference type="Proteomes" id="UP001066276"/>
    </source>
</evidence>
<dbReference type="EMBL" id="JANPWB010000002">
    <property type="protein sequence ID" value="KAJ1208682.1"/>
    <property type="molecule type" value="Genomic_DNA"/>
</dbReference>
<name>A0AAV7W7Y6_PLEWA</name>
<evidence type="ECO:0000256" key="1">
    <source>
        <dbReference type="SAM" id="MobiDB-lite"/>
    </source>
</evidence>
<protein>
    <submittedName>
        <fullName evidence="2">Uncharacterized protein</fullName>
    </submittedName>
</protein>
<accession>A0AAV7W7Y6</accession>
<dbReference type="AlphaFoldDB" id="A0AAV7W7Y6"/>
<feature type="region of interest" description="Disordered" evidence="1">
    <location>
        <begin position="1"/>
        <end position="21"/>
    </location>
</feature>
<keyword evidence="3" id="KW-1185">Reference proteome</keyword>
<gene>
    <name evidence="2" type="ORF">NDU88_004065</name>
</gene>
<evidence type="ECO:0000313" key="2">
    <source>
        <dbReference type="EMBL" id="KAJ1208682.1"/>
    </source>
</evidence>
<proteinExistence type="predicted"/>
<sequence length="106" mass="11631">MGSAAAAWEETQRFSKSHLPLSDPLACSLDAETWKWRLSNTTAIHHNEPSKEGGEPQYTTAAHCLRLGRGSSWSLERAAVLVPRPRLRQLPGLGEVQAATWELIAA</sequence>
<comment type="caution">
    <text evidence="2">The sequence shown here is derived from an EMBL/GenBank/DDBJ whole genome shotgun (WGS) entry which is preliminary data.</text>
</comment>